<keyword evidence="2" id="KW-1185">Reference proteome</keyword>
<evidence type="ECO:0000313" key="1">
    <source>
        <dbReference type="EMBL" id="BET01604.1"/>
    </source>
</evidence>
<accession>A0ABN7BBG3</accession>
<name>A0ABN7BBG3_9HEMI</name>
<sequence>MVYKHWNPLQIFGEKSKKGQNATGLRNFTWDGLQDGVGRCGTPAVTGIYDSAARRRHLHLKHGPGHPSTKQLNSKQA</sequence>
<protein>
    <submittedName>
        <fullName evidence="1">Uncharacterized protein</fullName>
    </submittedName>
</protein>
<dbReference type="Proteomes" id="UP001307889">
    <property type="component" value="Chromosome 13"/>
</dbReference>
<evidence type="ECO:0000313" key="2">
    <source>
        <dbReference type="Proteomes" id="UP001307889"/>
    </source>
</evidence>
<gene>
    <name evidence="1" type="ORF">NTJ_14420</name>
</gene>
<dbReference type="EMBL" id="AP028921">
    <property type="protein sequence ID" value="BET01604.1"/>
    <property type="molecule type" value="Genomic_DNA"/>
</dbReference>
<reference evidence="1 2" key="1">
    <citation type="submission" date="2023-09" db="EMBL/GenBank/DDBJ databases">
        <title>Nesidiocoris tenuis whole genome shotgun sequence.</title>
        <authorList>
            <person name="Shibata T."/>
            <person name="Shimoda M."/>
            <person name="Kobayashi T."/>
            <person name="Uehara T."/>
        </authorList>
    </citation>
    <scope>NUCLEOTIDE SEQUENCE [LARGE SCALE GENOMIC DNA]</scope>
    <source>
        <strain evidence="1 2">Japan</strain>
    </source>
</reference>
<proteinExistence type="predicted"/>
<organism evidence="1 2">
    <name type="scientific">Nesidiocoris tenuis</name>
    <dbReference type="NCBI Taxonomy" id="355587"/>
    <lineage>
        <taxon>Eukaryota</taxon>
        <taxon>Metazoa</taxon>
        <taxon>Ecdysozoa</taxon>
        <taxon>Arthropoda</taxon>
        <taxon>Hexapoda</taxon>
        <taxon>Insecta</taxon>
        <taxon>Pterygota</taxon>
        <taxon>Neoptera</taxon>
        <taxon>Paraneoptera</taxon>
        <taxon>Hemiptera</taxon>
        <taxon>Heteroptera</taxon>
        <taxon>Panheteroptera</taxon>
        <taxon>Cimicomorpha</taxon>
        <taxon>Miridae</taxon>
        <taxon>Dicyphina</taxon>
        <taxon>Nesidiocoris</taxon>
    </lineage>
</organism>